<evidence type="ECO:0000313" key="3">
    <source>
        <dbReference type="EMBL" id="MBD7963870.1"/>
    </source>
</evidence>
<keyword evidence="4" id="KW-1185">Reference proteome</keyword>
<dbReference type="RefSeq" id="WP_191753272.1">
    <property type="nucleotide sequence ID" value="NZ_JACSQM010000003.1"/>
</dbReference>
<dbReference type="InterPro" id="IPR009671">
    <property type="entry name" value="RraB_dom"/>
</dbReference>
<name>A0ABR8SKA2_9BACL</name>
<comment type="caution">
    <text evidence="3">The sequence shown here is derived from an EMBL/GenBank/DDBJ whole genome shotgun (WGS) entry which is preliminary data.</text>
</comment>
<dbReference type="InterPro" id="IPR016097">
    <property type="entry name" value="DUF695"/>
</dbReference>
<reference evidence="3 4" key="1">
    <citation type="submission" date="2020-08" db="EMBL/GenBank/DDBJ databases">
        <title>A Genomic Blueprint of the Chicken Gut Microbiome.</title>
        <authorList>
            <person name="Gilroy R."/>
            <person name="Ravi A."/>
            <person name="Getino M."/>
            <person name="Pursley I."/>
            <person name="Horton D.L."/>
            <person name="Alikhan N.-F."/>
            <person name="Baker D."/>
            <person name="Gharbi K."/>
            <person name="Hall N."/>
            <person name="Watson M."/>
            <person name="Adriaenssens E.M."/>
            <person name="Foster-Nyarko E."/>
            <person name="Jarju S."/>
            <person name="Secka A."/>
            <person name="Antonio M."/>
            <person name="Oren A."/>
            <person name="Chaudhuri R."/>
            <person name="La Ragione R.M."/>
            <person name="Hildebrand F."/>
            <person name="Pallen M.J."/>
        </authorList>
    </citation>
    <scope>NUCLEOTIDE SEQUENCE [LARGE SCALE GENOMIC DNA]</scope>
    <source>
        <strain evidence="3 4">Sa2CUA10</strain>
    </source>
</reference>
<sequence length="252" mass="30136">MSDNWNFYIDELDGNLASFVVDLDVTEEINIKKYNWLFTVKLTIKSPTELGFPEEIEDELLGELEYDVMEKLYVEDIIQVGRLTTNGTREFFYYAKKEKQIKIIDKQALAIFDNNKYETEISSIEEEEPWSFYYDFLYPNEYHLQQMNNRDLVELLEQENDDLEHPREIQHWIEFQTLKDLKAFEQDIIKEGFKTQDFEQEKNEEGTFSITIIREDGVDYEMIDAVTYLIIETAQKYHGEYDGWESPVVLKK</sequence>
<dbReference type="Pfam" id="PF05117">
    <property type="entry name" value="DUF695"/>
    <property type="match status" value="1"/>
</dbReference>
<dbReference type="Pfam" id="PF06877">
    <property type="entry name" value="RraB"/>
    <property type="match status" value="1"/>
</dbReference>
<accession>A0ABR8SKA2</accession>
<feature type="domain" description="Regulator of ribonuclease activity B" evidence="2">
    <location>
        <begin position="148"/>
        <end position="245"/>
    </location>
</feature>
<dbReference type="EMBL" id="JACSQM010000003">
    <property type="protein sequence ID" value="MBD7963870.1"/>
    <property type="molecule type" value="Genomic_DNA"/>
</dbReference>
<gene>
    <name evidence="3" type="ORF">H9648_07340</name>
</gene>
<feature type="domain" description="DUF695" evidence="1">
    <location>
        <begin position="3"/>
        <end position="138"/>
    </location>
</feature>
<protein>
    <submittedName>
        <fullName evidence="3">DUF695 domain-containing protein</fullName>
    </submittedName>
</protein>
<organism evidence="3 4">
    <name type="scientific">Fictibacillus norfolkensis</name>
    <dbReference type="NCBI Taxonomy" id="2762233"/>
    <lineage>
        <taxon>Bacteria</taxon>
        <taxon>Bacillati</taxon>
        <taxon>Bacillota</taxon>
        <taxon>Bacilli</taxon>
        <taxon>Bacillales</taxon>
        <taxon>Fictibacillaceae</taxon>
        <taxon>Fictibacillus</taxon>
    </lineage>
</organism>
<dbReference type="Proteomes" id="UP000603641">
    <property type="component" value="Unassembled WGS sequence"/>
</dbReference>
<evidence type="ECO:0000259" key="2">
    <source>
        <dbReference type="Pfam" id="PF06877"/>
    </source>
</evidence>
<dbReference type="SUPFAM" id="SSF89946">
    <property type="entry name" value="Hypothetical protein VC0424"/>
    <property type="match status" value="1"/>
</dbReference>
<evidence type="ECO:0000259" key="1">
    <source>
        <dbReference type="Pfam" id="PF05117"/>
    </source>
</evidence>
<dbReference type="InterPro" id="IPR036701">
    <property type="entry name" value="RraB-like_sf"/>
</dbReference>
<dbReference type="Gene3D" id="3.30.70.970">
    <property type="entry name" value="RraB-like"/>
    <property type="match status" value="1"/>
</dbReference>
<evidence type="ECO:0000313" key="4">
    <source>
        <dbReference type="Proteomes" id="UP000603641"/>
    </source>
</evidence>
<proteinExistence type="predicted"/>